<feature type="chain" id="PRO_5021777903" evidence="1">
    <location>
        <begin position="26"/>
        <end position="310"/>
    </location>
</feature>
<dbReference type="SUPFAM" id="SSF51430">
    <property type="entry name" value="NAD(P)-linked oxidoreductase"/>
    <property type="match status" value="1"/>
</dbReference>
<dbReference type="InterPro" id="IPR036812">
    <property type="entry name" value="NAD(P)_OxRdtase_dom_sf"/>
</dbReference>
<protein>
    <submittedName>
        <fullName evidence="3">Oxidoreductase</fullName>
    </submittedName>
</protein>
<keyword evidence="4" id="KW-1185">Reference proteome</keyword>
<dbReference type="PROSITE" id="PS51318">
    <property type="entry name" value="TAT"/>
    <property type="match status" value="1"/>
</dbReference>
<sequence length="310" mass="34334">MQQSHPLSRRSFLCALAATSAAAMIWPLTGVAQPSPVLTRPIPSAGDALPLVGLGTWITFNVGNDIEARDSCAEVMQAFFDAGGRLIDSSPMYGSSQEVVGYGLQKLGHPPRLFSADKVWTSSGSAGPSQIEESRRHWRVPRFDLLQVHNLLSWEVHLKTLLGMKAAGEVRYVGITTSEGRRHREFERVMRQHPLDFVQVTYNILDREVEDRILPLAAERGIGVIVNRPFQQGALIDRLERHPLPAWAAEVDAKSWAQFILKYILSHPAVTCAIPATTRVDHLRENMAAATGQLPDAVMRARMIAYVESL</sequence>
<proteinExistence type="predicted"/>
<dbReference type="PANTHER" id="PTHR43312:SF1">
    <property type="entry name" value="NADP-DEPENDENT OXIDOREDUCTASE DOMAIN-CONTAINING PROTEIN"/>
    <property type="match status" value="1"/>
</dbReference>
<organism evidence="3 4">
    <name type="scientific">Microvirga aerophila</name>
    <dbReference type="NCBI Taxonomy" id="670291"/>
    <lineage>
        <taxon>Bacteria</taxon>
        <taxon>Pseudomonadati</taxon>
        <taxon>Pseudomonadota</taxon>
        <taxon>Alphaproteobacteria</taxon>
        <taxon>Hyphomicrobiales</taxon>
        <taxon>Methylobacteriaceae</taxon>
        <taxon>Microvirga</taxon>
    </lineage>
</organism>
<dbReference type="PANTHER" id="PTHR43312">
    <property type="entry name" value="D-THREO-ALDOSE 1-DEHYDROGENASE"/>
    <property type="match status" value="1"/>
</dbReference>
<dbReference type="InterPro" id="IPR053135">
    <property type="entry name" value="AKR2_Oxidoreductase"/>
</dbReference>
<accession>A0A512C154</accession>
<dbReference type="CDD" id="cd19095">
    <property type="entry name" value="AKR_PA4992-like"/>
    <property type="match status" value="1"/>
</dbReference>
<reference evidence="3 4" key="1">
    <citation type="submission" date="2019-07" db="EMBL/GenBank/DDBJ databases">
        <title>Whole genome shotgun sequence of Microvirga aerophila NBRC 106136.</title>
        <authorList>
            <person name="Hosoyama A."/>
            <person name="Uohara A."/>
            <person name="Ohji S."/>
            <person name="Ichikawa N."/>
        </authorList>
    </citation>
    <scope>NUCLEOTIDE SEQUENCE [LARGE SCALE GENOMIC DNA]</scope>
    <source>
        <strain evidence="3 4">NBRC 106136</strain>
    </source>
</reference>
<dbReference type="AlphaFoldDB" id="A0A512C154"/>
<dbReference type="EMBL" id="BJYU01000137">
    <property type="protein sequence ID" value="GEO17946.1"/>
    <property type="molecule type" value="Genomic_DNA"/>
</dbReference>
<dbReference type="Proteomes" id="UP000321085">
    <property type="component" value="Unassembled WGS sequence"/>
</dbReference>
<comment type="caution">
    <text evidence="3">The sequence shown here is derived from an EMBL/GenBank/DDBJ whole genome shotgun (WGS) entry which is preliminary data.</text>
</comment>
<evidence type="ECO:0000256" key="1">
    <source>
        <dbReference type="SAM" id="SignalP"/>
    </source>
</evidence>
<dbReference type="Gene3D" id="3.20.20.100">
    <property type="entry name" value="NADP-dependent oxidoreductase domain"/>
    <property type="match status" value="1"/>
</dbReference>
<gene>
    <name evidence="3" type="ORF">MAE02_56420</name>
</gene>
<dbReference type="Pfam" id="PF00248">
    <property type="entry name" value="Aldo_ket_red"/>
    <property type="match status" value="1"/>
</dbReference>
<keyword evidence="1" id="KW-0732">Signal</keyword>
<evidence type="ECO:0000313" key="3">
    <source>
        <dbReference type="EMBL" id="GEO17946.1"/>
    </source>
</evidence>
<evidence type="ECO:0000313" key="4">
    <source>
        <dbReference type="Proteomes" id="UP000321085"/>
    </source>
</evidence>
<name>A0A512C154_9HYPH</name>
<dbReference type="InterPro" id="IPR023210">
    <property type="entry name" value="NADP_OxRdtase_dom"/>
</dbReference>
<feature type="domain" description="NADP-dependent oxidoreductase" evidence="2">
    <location>
        <begin position="52"/>
        <end position="300"/>
    </location>
</feature>
<dbReference type="InterPro" id="IPR006311">
    <property type="entry name" value="TAT_signal"/>
</dbReference>
<evidence type="ECO:0000259" key="2">
    <source>
        <dbReference type="Pfam" id="PF00248"/>
    </source>
</evidence>
<feature type="signal peptide" evidence="1">
    <location>
        <begin position="1"/>
        <end position="25"/>
    </location>
</feature>